<dbReference type="OrthoDB" id="4965098at2"/>
<gene>
    <name evidence="1" type="ORF">EV643_114152</name>
</gene>
<accession>A0A4R6K957</accession>
<dbReference type="Gene3D" id="3.30.70.1060">
    <property type="entry name" value="Dimeric alpha+beta barrel"/>
    <property type="match status" value="1"/>
</dbReference>
<evidence type="ECO:0000313" key="2">
    <source>
        <dbReference type="Proteomes" id="UP000295388"/>
    </source>
</evidence>
<dbReference type="InterPro" id="IPR011008">
    <property type="entry name" value="Dimeric_a/b-barrel"/>
</dbReference>
<dbReference type="EMBL" id="SNWQ01000014">
    <property type="protein sequence ID" value="TDO45007.1"/>
    <property type="molecule type" value="Genomic_DNA"/>
</dbReference>
<dbReference type="RefSeq" id="WP_133802953.1">
    <property type="nucleotide sequence ID" value="NZ_SNWQ01000014.1"/>
</dbReference>
<comment type="caution">
    <text evidence="1">The sequence shown here is derived from an EMBL/GenBank/DDBJ whole genome shotgun (WGS) entry which is preliminary data.</text>
</comment>
<protein>
    <submittedName>
        <fullName evidence="1">YCII-related domain-containing protein</fullName>
    </submittedName>
</protein>
<proteinExistence type="predicted"/>
<reference evidence="1 2" key="1">
    <citation type="submission" date="2019-03" db="EMBL/GenBank/DDBJ databases">
        <title>Genomic Encyclopedia of Type Strains, Phase III (KMG-III): the genomes of soil and plant-associated and newly described type strains.</title>
        <authorList>
            <person name="Whitman W."/>
        </authorList>
    </citation>
    <scope>NUCLEOTIDE SEQUENCE [LARGE SCALE GENOMIC DNA]</scope>
    <source>
        <strain evidence="1 2">VKM Ac-2527</strain>
    </source>
</reference>
<dbReference type="AlphaFoldDB" id="A0A4R6K957"/>
<evidence type="ECO:0000313" key="1">
    <source>
        <dbReference type="EMBL" id="TDO45007.1"/>
    </source>
</evidence>
<name>A0A4R6K957_9ACTN</name>
<keyword evidence="2" id="KW-1185">Reference proteome</keyword>
<dbReference type="Proteomes" id="UP000295388">
    <property type="component" value="Unassembled WGS sequence"/>
</dbReference>
<organism evidence="1 2">
    <name type="scientific">Kribbella caucasensis</name>
    <dbReference type="NCBI Taxonomy" id="2512215"/>
    <lineage>
        <taxon>Bacteria</taxon>
        <taxon>Bacillati</taxon>
        <taxon>Actinomycetota</taxon>
        <taxon>Actinomycetes</taxon>
        <taxon>Propionibacteriales</taxon>
        <taxon>Kribbellaceae</taxon>
        <taxon>Kribbella</taxon>
    </lineage>
</organism>
<sequence length="104" mass="10500">MAKFLVTYHGAGAPRNEEEKQQAMAAFMAWVNQVGSALVDPGAPLGGSAVVSSEGVAHGVAVGPAAGYSIVEADDLTAAAELLRKHPFIGRGGALQVSQTISPA</sequence>
<dbReference type="SUPFAM" id="SSF54909">
    <property type="entry name" value="Dimeric alpha+beta barrel"/>
    <property type="match status" value="1"/>
</dbReference>